<evidence type="ECO:0000313" key="2">
    <source>
        <dbReference type="EMBL" id="EEZ61785.1"/>
    </source>
</evidence>
<sequence>MITLETMYEDAYGGFSPDYPLVEYYVDDEKQLMYARDYRVKTKAVAAFLEERLAGVERGRWVGLKYATHPLWMTVFYGLEMIGYKVMLLDEGATPLYVKNVVELGKLAAIVGVQGEEYPILNIPFEEATAVQDGEPSSVAWEDTMCLCTSGTTGSAKAVVFKAGTFTRLQRTVRSTVFGSPFTTRSAESLSLEQMRVMMTLPMRHVFGFEVPHIFGGYGCTLVFPKNPGILEMVRTIREERIWSTYGVPALWKVIFNVYRNQAGEVSKESFREFFGEQFRHGLIGGAKVDEELRAFIASIDFNMGNAYGSTETGGCITLGFLNDVRSIEGPASYSGQLFNAHRPGVIAEDGSWQPQGIGELAVTGKNIADGFVDAGEFVSRQETAGELYHTGDIFQIEGEDFYYLGRVDNMILTDAGENIYVEELEEDFAILRDRAEQYCAVGFEGRPALVLAGALSEVDELIEELCAVNGALPHYKRVEAAFVSASPLPLTSKKEVDRKAVAALLAAAEGADTAFERYGLRKGGARA</sequence>
<dbReference type="Pfam" id="PF00501">
    <property type="entry name" value="AMP-binding"/>
    <property type="match status" value="1"/>
</dbReference>
<dbReference type="RefSeq" id="WP_006361671.1">
    <property type="nucleotide sequence ID" value="NZ_GG700630.1"/>
</dbReference>
<dbReference type="STRING" id="649764.HMPREF0762_00419"/>
<dbReference type="OrthoDB" id="9803968at2"/>
<dbReference type="HOGENOM" id="CLU_531797_0_0_11"/>
<protein>
    <submittedName>
        <fullName evidence="2">AMP-binding enzyme</fullName>
    </submittedName>
</protein>
<dbReference type="PANTHER" id="PTHR43767">
    <property type="entry name" value="LONG-CHAIN-FATTY-ACID--COA LIGASE"/>
    <property type="match status" value="1"/>
</dbReference>
<accession>D0WFA1</accession>
<gene>
    <name evidence="2" type="ORF">HMPREF0762_00419</name>
</gene>
<dbReference type="Gene3D" id="3.40.50.12780">
    <property type="entry name" value="N-terminal domain of ligase-like"/>
    <property type="match status" value="1"/>
</dbReference>
<evidence type="ECO:0000313" key="3">
    <source>
        <dbReference type="Proteomes" id="UP000006001"/>
    </source>
</evidence>
<dbReference type="eggNOG" id="COG0318">
    <property type="taxonomic scope" value="Bacteria"/>
</dbReference>
<dbReference type="InterPro" id="IPR050237">
    <property type="entry name" value="ATP-dep_AMP-bd_enzyme"/>
</dbReference>
<dbReference type="Proteomes" id="UP000006001">
    <property type="component" value="Unassembled WGS sequence"/>
</dbReference>
<dbReference type="AlphaFoldDB" id="D0WFA1"/>
<feature type="domain" description="AMP-dependent synthetase/ligase" evidence="1">
    <location>
        <begin position="20"/>
        <end position="372"/>
    </location>
</feature>
<keyword evidence="3" id="KW-1185">Reference proteome</keyword>
<comment type="caution">
    <text evidence="2">The sequence shown here is derived from an EMBL/GenBank/DDBJ whole genome shotgun (WGS) entry which is preliminary data.</text>
</comment>
<dbReference type="SUPFAM" id="SSF56801">
    <property type="entry name" value="Acetyl-CoA synthetase-like"/>
    <property type="match status" value="1"/>
</dbReference>
<reference evidence="2" key="1">
    <citation type="submission" date="2009-10" db="EMBL/GenBank/DDBJ databases">
        <authorList>
            <person name="Weinstock G."/>
            <person name="Sodergren E."/>
            <person name="Clifton S."/>
            <person name="Fulton L."/>
            <person name="Fulton B."/>
            <person name="Courtney L."/>
            <person name="Fronick C."/>
            <person name="Harrison M."/>
            <person name="Strong C."/>
            <person name="Farmer C."/>
            <person name="Delahaunty K."/>
            <person name="Markovic C."/>
            <person name="Hall O."/>
            <person name="Minx P."/>
            <person name="Tomlinson C."/>
            <person name="Mitreva M."/>
            <person name="Nelson J."/>
            <person name="Hou S."/>
            <person name="Wollam A."/>
            <person name="Pepin K.H."/>
            <person name="Johnson M."/>
            <person name="Bhonagiri V."/>
            <person name="Nash W.E."/>
            <person name="Warren W."/>
            <person name="Chinwalla A."/>
            <person name="Mardis E.R."/>
            <person name="Wilson R.K."/>
        </authorList>
    </citation>
    <scope>NUCLEOTIDE SEQUENCE [LARGE SCALE GENOMIC DNA]</scope>
    <source>
        <strain evidence="2">ATCC 700122</strain>
    </source>
</reference>
<dbReference type="EMBL" id="ACUX02000005">
    <property type="protein sequence ID" value="EEZ61785.1"/>
    <property type="molecule type" value="Genomic_DNA"/>
</dbReference>
<organism evidence="2 3">
    <name type="scientific">Slackia exigua (strain ATCC 700122 / DSM 15923 / CIP 105133 / JCM 11022 / KCTC 5966 / S-7)</name>
    <dbReference type="NCBI Taxonomy" id="649764"/>
    <lineage>
        <taxon>Bacteria</taxon>
        <taxon>Bacillati</taxon>
        <taxon>Actinomycetota</taxon>
        <taxon>Coriobacteriia</taxon>
        <taxon>Eggerthellales</taxon>
        <taxon>Eggerthellaceae</taxon>
        <taxon>Slackia</taxon>
    </lineage>
</organism>
<proteinExistence type="predicted"/>
<name>D0WFA1_SLAES</name>
<dbReference type="InterPro" id="IPR000873">
    <property type="entry name" value="AMP-dep_synth/lig_dom"/>
</dbReference>
<evidence type="ECO:0000259" key="1">
    <source>
        <dbReference type="Pfam" id="PF00501"/>
    </source>
</evidence>
<dbReference type="GeneID" id="85007063"/>
<dbReference type="PANTHER" id="PTHR43767:SF10">
    <property type="entry name" value="SURFACTIN SYNTHASE SUBUNIT 1"/>
    <property type="match status" value="1"/>
</dbReference>
<dbReference type="InterPro" id="IPR042099">
    <property type="entry name" value="ANL_N_sf"/>
</dbReference>